<gene>
    <name evidence="1" type="primary">traY</name>
</gene>
<proteinExistence type="predicted"/>
<keyword evidence="1" id="KW-0614">Plasmid</keyword>
<name>Q6JHR9_ALIFS</name>
<reference evidence="1" key="1">
    <citation type="journal article" date="2005" name="Plasmid">
        <title>Characterization of pES213, a small mobilizable plasmid from Vibrio fischeri.</title>
        <authorList>
            <person name="Dunn A.K."/>
            <person name="Martin M.O."/>
            <person name="Stabb E.V."/>
        </authorList>
    </citation>
    <scope>NUCLEOTIDE SEQUENCE</scope>
    <source>
        <strain evidence="1">ES213</strain>
        <plasmid evidence="1">pES213</plasmid>
    </source>
</reference>
<dbReference type="EMBL" id="AY465897">
    <property type="protein sequence ID" value="AAS45629.1"/>
    <property type="molecule type" value="Genomic_DNA"/>
</dbReference>
<geneLocation type="plasmid" evidence="1">
    <name>pES213</name>
</geneLocation>
<dbReference type="AlphaFoldDB" id="Q6JHR9"/>
<protein>
    <submittedName>
        <fullName evidence="1">TraY</fullName>
    </submittedName>
</protein>
<dbReference type="RefSeq" id="WP_012564906.1">
    <property type="nucleotide sequence ID" value="NC_011403.1"/>
</dbReference>
<accession>Q6JHR9</accession>
<organism evidence="1">
    <name type="scientific">Aliivibrio fischeri</name>
    <name type="common">Vibrio fischeri</name>
    <dbReference type="NCBI Taxonomy" id="668"/>
    <lineage>
        <taxon>Bacteria</taxon>
        <taxon>Pseudomonadati</taxon>
        <taxon>Pseudomonadota</taxon>
        <taxon>Gammaproteobacteria</taxon>
        <taxon>Vibrionales</taxon>
        <taxon>Vibrionaceae</taxon>
        <taxon>Aliivibrio</taxon>
    </lineage>
</organism>
<evidence type="ECO:0000313" key="1">
    <source>
        <dbReference type="EMBL" id="AAS45629.1"/>
    </source>
</evidence>
<sequence length="79" mass="9325">MKKKTPLEKELLSYTKKHQTKSKTAVITELYDVITILMSEGISLEHIVAFLKTKNITVSRDYLKTVLYRIRQKRKLENE</sequence>